<dbReference type="PROSITE" id="PS51257">
    <property type="entry name" value="PROKAR_LIPOPROTEIN"/>
    <property type="match status" value="1"/>
</dbReference>
<dbReference type="Proteomes" id="UP000267251">
    <property type="component" value="Unassembled WGS sequence"/>
</dbReference>
<organism evidence="2 3">
    <name type="scientific">Piptocephalis cylindrospora</name>
    <dbReference type="NCBI Taxonomy" id="1907219"/>
    <lineage>
        <taxon>Eukaryota</taxon>
        <taxon>Fungi</taxon>
        <taxon>Fungi incertae sedis</taxon>
        <taxon>Zoopagomycota</taxon>
        <taxon>Zoopagomycotina</taxon>
        <taxon>Zoopagomycetes</taxon>
        <taxon>Zoopagales</taxon>
        <taxon>Piptocephalidaceae</taxon>
        <taxon>Piptocephalis</taxon>
    </lineage>
</organism>
<dbReference type="OrthoDB" id="10681604at2759"/>
<name>A0A4P9Y7W6_9FUNG</name>
<keyword evidence="1" id="KW-0732">Signal</keyword>
<evidence type="ECO:0000313" key="3">
    <source>
        <dbReference type="Proteomes" id="UP000267251"/>
    </source>
</evidence>
<dbReference type="AlphaFoldDB" id="A0A4P9Y7W6"/>
<dbReference type="EMBL" id="KZ987746">
    <property type="protein sequence ID" value="RKP15247.1"/>
    <property type="molecule type" value="Genomic_DNA"/>
</dbReference>
<evidence type="ECO:0000256" key="1">
    <source>
        <dbReference type="SAM" id="SignalP"/>
    </source>
</evidence>
<keyword evidence="3" id="KW-1185">Reference proteome</keyword>
<feature type="signal peptide" evidence="1">
    <location>
        <begin position="1"/>
        <end position="19"/>
    </location>
</feature>
<gene>
    <name evidence="2" type="ORF">BJ684DRAFT_14493</name>
</gene>
<accession>A0A4P9Y7W6</accession>
<feature type="chain" id="PRO_5020738365" evidence="1">
    <location>
        <begin position="20"/>
        <end position="371"/>
    </location>
</feature>
<sequence>MRLPSLLLSLLVLACYTLAPDPRVTLEETYKNQMDDLVREMTGADGKGLHTWFDLVDEKELNDLGRSIERFTKHYGKFKKLPLSAPKPEDHRLEPSYWRKKAMKIAERLLISSERVSKLNIVIELCALEDHKGGSYVDKVRCANVISKAMPSLSHAVKRLPILYKYLDKIRAYSSEGKHATLSARDPHPFPRILRVELSNAGKYRDAIIHGEKDLSDALNSRNAPTITELPFKSYDVQQTLMVLLPHYYHHLRLYRVAADLALKCRSKNRQPLDSSTVKFYEKEIESYRILDVLPIFGFKIGYLKSIKQDSVSDLRRLLLDSQEGSPCASASVKRIYSYLTEFLFFLNKTPEGIEHELKRLSKRMKEWIEA</sequence>
<evidence type="ECO:0000313" key="2">
    <source>
        <dbReference type="EMBL" id="RKP15247.1"/>
    </source>
</evidence>
<reference evidence="3" key="1">
    <citation type="journal article" date="2018" name="Nat. Microbiol.">
        <title>Leveraging single-cell genomics to expand the fungal tree of life.</title>
        <authorList>
            <person name="Ahrendt S.R."/>
            <person name="Quandt C.A."/>
            <person name="Ciobanu D."/>
            <person name="Clum A."/>
            <person name="Salamov A."/>
            <person name="Andreopoulos B."/>
            <person name="Cheng J.F."/>
            <person name="Woyke T."/>
            <person name="Pelin A."/>
            <person name="Henrissat B."/>
            <person name="Reynolds N.K."/>
            <person name="Benny G.L."/>
            <person name="Smith M.E."/>
            <person name="James T.Y."/>
            <person name="Grigoriev I.V."/>
        </authorList>
    </citation>
    <scope>NUCLEOTIDE SEQUENCE [LARGE SCALE GENOMIC DNA]</scope>
</reference>
<protein>
    <submittedName>
        <fullName evidence="2">Uncharacterized protein</fullName>
    </submittedName>
</protein>
<proteinExistence type="predicted"/>